<sequence length="594" mass="65935">MSSPSNPVAGNVNTAKINRSFNLLREFYTLVDTHSPTVLDEAALEVFLTSNKVCSPPRAGSSEYIDEHNTRMALITEVQAALEALDCPGLALASLWVGLWTMPTSRLVQLLRDLRDPSTESVVTVQLYKINNAFPKLLHIFRGLGSRNEEDSEDRYRRRNTNESVSAADRDGKRCVVTGAPYPQVCHIFPFASLKHRFQTGDFLQDMALFWGQDRISTLTKKLCGRHAPGATNMNLVDTCANMISLSPQLHDWWGRGLFAFEPMGEARLSESPSNTGAAIQPTPIGSPSTRTTPTRAAKVAKNTKPPQEWSIQLRFHWLRDTNIPTLKSPVNLSADPIAMLETPDPNRHLAAVNLATWRPVENGQLFTITAQDPNALPDYDILLLQWDVLRMWRLAGGADPAIYSLDDDDDDYDDNDIAVLGGKTTQDNRTQTVDQGDIPRRQIQHSSETTAHSSQNPFDHPFDPRGGSVRRRIQHSSETTADSSQNPFDTRGGSVRRRIQHSSETTADSSQNPFDPRGGSARRRMQHSSETTADSSQDPFDHPFDPRGGSARRRMQHSSETTADSNQDPFDPRGDFDGDKPDATPRTNQGGLS</sequence>
<dbReference type="AlphaFoldDB" id="A0AAD8V0M5"/>
<dbReference type="RefSeq" id="XP_060409057.1">
    <property type="nucleotide sequence ID" value="XM_060553099.1"/>
</dbReference>
<evidence type="ECO:0000313" key="4">
    <source>
        <dbReference type="Proteomes" id="UP001230504"/>
    </source>
</evidence>
<feature type="region of interest" description="Disordered" evidence="1">
    <location>
        <begin position="270"/>
        <end position="304"/>
    </location>
</feature>
<feature type="compositionally biased region" description="Basic and acidic residues" evidence="1">
    <location>
        <begin position="571"/>
        <end position="584"/>
    </location>
</feature>
<feature type="compositionally biased region" description="Polar residues" evidence="1">
    <location>
        <begin position="477"/>
        <end position="489"/>
    </location>
</feature>
<feature type="compositionally biased region" description="Polar residues" evidence="1">
    <location>
        <begin position="503"/>
        <end position="514"/>
    </location>
</feature>
<reference evidence="3" key="1">
    <citation type="submission" date="2021-06" db="EMBL/GenBank/DDBJ databases">
        <title>Comparative genomics, transcriptomics and evolutionary studies reveal genomic signatures of adaptation to plant cell wall in hemibiotrophic fungi.</title>
        <authorList>
            <consortium name="DOE Joint Genome Institute"/>
            <person name="Baroncelli R."/>
            <person name="Diaz J.F."/>
            <person name="Benocci T."/>
            <person name="Peng M."/>
            <person name="Battaglia E."/>
            <person name="Haridas S."/>
            <person name="Andreopoulos W."/>
            <person name="Labutti K."/>
            <person name="Pangilinan J."/>
            <person name="Floch G.L."/>
            <person name="Makela M.R."/>
            <person name="Henrissat B."/>
            <person name="Grigoriev I.V."/>
            <person name="Crouch J.A."/>
            <person name="De Vries R.P."/>
            <person name="Sukno S.A."/>
            <person name="Thon M.R."/>
        </authorList>
    </citation>
    <scope>NUCLEOTIDE SEQUENCE</scope>
    <source>
        <strain evidence="3">CBS 125086</strain>
    </source>
</reference>
<dbReference type="Proteomes" id="UP001230504">
    <property type="component" value="Unassembled WGS sequence"/>
</dbReference>
<protein>
    <recommendedName>
        <fullName evidence="2">HNH nuclease domain-containing protein</fullName>
    </recommendedName>
</protein>
<feature type="compositionally biased region" description="Polar residues" evidence="1">
    <location>
        <begin position="529"/>
        <end position="539"/>
    </location>
</feature>
<dbReference type="GeneID" id="85437339"/>
<accession>A0AAD8V0M5</accession>
<comment type="caution">
    <text evidence="3">The sequence shown here is derived from an EMBL/GenBank/DDBJ whole genome shotgun (WGS) entry which is preliminary data.</text>
</comment>
<feature type="compositionally biased region" description="Polar residues" evidence="1">
    <location>
        <begin position="445"/>
        <end position="458"/>
    </location>
</feature>
<dbReference type="InterPro" id="IPR003615">
    <property type="entry name" value="HNH_nuc"/>
</dbReference>
<feature type="compositionally biased region" description="Polar residues" evidence="1">
    <location>
        <begin position="271"/>
        <end position="295"/>
    </location>
</feature>
<gene>
    <name evidence="3" type="ORF">LY79DRAFT_411433</name>
</gene>
<proteinExistence type="predicted"/>
<evidence type="ECO:0000256" key="1">
    <source>
        <dbReference type="SAM" id="MobiDB-lite"/>
    </source>
</evidence>
<dbReference type="Pfam" id="PF13391">
    <property type="entry name" value="HNH_2"/>
    <property type="match status" value="1"/>
</dbReference>
<feature type="region of interest" description="Disordered" evidence="1">
    <location>
        <begin position="420"/>
        <end position="594"/>
    </location>
</feature>
<name>A0AAD8V0M5_9PEZI</name>
<feature type="compositionally biased region" description="Polar residues" evidence="1">
    <location>
        <begin position="559"/>
        <end position="568"/>
    </location>
</feature>
<evidence type="ECO:0000259" key="2">
    <source>
        <dbReference type="Pfam" id="PF13391"/>
    </source>
</evidence>
<keyword evidence="4" id="KW-1185">Reference proteome</keyword>
<evidence type="ECO:0000313" key="3">
    <source>
        <dbReference type="EMBL" id="KAK1573435.1"/>
    </source>
</evidence>
<organism evidence="3 4">
    <name type="scientific">Colletotrichum navitas</name>
    <dbReference type="NCBI Taxonomy" id="681940"/>
    <lineage>
        <taxon>Eukaryota</taxon>
        <taxon>Fungi</taxon>
        <taxon>Dikarya</taxon>
        <taxon>Ascomycota</taxon>
        <taxon>Pezizomycotina</taxon>
        <taxon>Sordariomycetes</taxon>
        <taxon>Hypocreomycetidae</taxon>
        <taxon>Glomerellales</taxon>
        <taxon>Glomerellaceae</taxon>
        <taxon>Colletotrichum</taxon>
        <taxon>Colletotrichum graminicola species complex</taxon>
    </lineage>
</organism>
<dbReference type="EMBL" id="JAHLJV010000092">
    <property type="protein sequence ID" value="KAK1573435.1"/>
    <property type="molecule type" value="Genomic_DNA"/>
</dbReference>
<feature type="domain" description="HNH nuclease" evidence="2">
    <location>
        <begin position="175"/>
        <end position="262"/>
    </location>
</feature>
<feature type="compositionally biased region" description="Polar residues" evidence="1">
    <location>
        <begin position="424"/>
        <end position="435"/>
    </location>
</feature>